<dbReference type="SMART" id="SM00954">
    <property type="entry name" value="RelA_SpoT"/>
    <property type="match status" value="1"/>
</dbReference>
<keyword evidence="1" id="KW-0812">Transmembrane</keyword>
<comment type="caution">
    <text evidence="3">The sequence shown here is derived from an EMBL/GenBank/DDBJ whole genome shotgun (WGS) entry which is preliminary data.</text>
</comment>
<dbReference type="Pfam" id="PF13328">
    <property type="entry name" value="HD_4"/>
    <property type="match status" value="1"/>
</dbReference>
<evidence type="ECO:0000259" key="2">
    <source>
        <dbReference type="SMART" id="SM00954"/>
    </source>
</evidence>
<dbReference type="CDD" id="cd05399">
    <property type="entry name" value="NT_Rel-Spo_like"/>
    <property type="match status" value="1"/>
</dbReference>
<dbReference type="SUPFAM" id="SSF109604">
    <property type="entry name" value="HD-domain/PDEase-like"/>
    <property type="match status" value="1"/>
</dbReference>
<accession>A0A8K0MT05</accession>
<dbReference type="Pfam" id="PF04607">
    <property type="entry name" value="RelA_SpoT"/>
    <property type="match status" value="1"/>
</dbReference>
<dbReference type="OrthoDB" id="427950at2759"/>
<dbReference type="InterPro" id="IPR007685">
    <property type="entry name" value="RelA_SpoT"/>
</dbReference>
<feature type="domain" description="RelA/SpoT" evidence="2">
    <location>
        <begin position="638"/>
        <end position="770"/>
    </location>
</feature>
<reference evidence="3" key="1">
    <citation type="submission" date="2020-03" db="EMBL/GenBank/DDBJ databases">
        <title>A high-quality chromosome-level genome assembly of a woody plant with both climbing and erect habits, Rhamnella rubrinervis.</title>
        <authorList>
            <person name="Lu Z."/>
            <person name="Yang Y."/>
            <person name="Zhu X."/>
            <person name="Sun Y."/>
        </authorList>
    </citation>
    <scope>NUCLEOTIDE SEQUENCE</scope>
    <source>
        <strain evidence="3">BYM</strain>
        <tissue evidence="3">Leaf</tissue>
    </source>
</reference>
<sequence length="787" mass="87523">MAAPTAMVQCKCYGLCSVVLFILVLSFYLWSPKFYNHYVPKLPSITLKSMSMTALTNDSDIHVKANLEIVFDPVENKNKHNTIIYDHVHVAVFDVKNGMFSNTTFEQRGQDKTTAMIRLDGVTVGVSVEYENEDYSPKSKKTMYGVSFLDHFEVAGLVRIEGGKESPKVGAVAATTMVTPTAVVKLVKYCKYLALCLTVLFILALSFLFGSPKFYNHYVPKLPSITLKSMSMTALTNDFNKEVKVNLEIVFDPVENKNKHNTIIYDYVYVRAFDVKNEMFSNTAFEQRGQDKTMTVIRLDGVKVRQSVGDEDEDYSPKPKKIMYGVSFLDNFEVVGLVRIEGGNCSSCAGGRHFSLLQFQLQNPVNKCKKINNISIGWWTSLRLRQRLVVVGCVGVKSTALELEQSGSNSGGKMVVELVGAFNELTERMSSPSTSSSRILFMALKLSIPLLNSLPLSPDGRSPLSKALSLALLLADLHMDAEVISAGLLRQLVEAGAISIARVRNRMGTGTAHLLHDCFRGRRFGAGSQARHHEALGLPSPLSPANRFSGGPEDPRPLAHPLLGTHFLSLELEDLSFRYLFPYSYLYVDTWLRSHQVDFESSATADESLIDIFKEHLLQSLKADPLLAAMVSDISVKGCYKSRYSTMKKLLKDGRKPEQVNDVLGLRVILEPIGSSEIDENGLQEQVSVGERACYRAREIIQSLWKEMPHRTKDYIANPKPNGYRSLHMAVDVSDDGRTRPLMEIQIRTSEMEALAAGGTASHSLYKGGLTDPQDVILYHLVNLGHT</sequence>
<dbReference type="GO" id="GO:0015969">
    <property type="term" value="P:guanosine tetraphosphate metabolic process"/>
    <property type="evidence" value="ECO:0007669"/>
    <property type="project" value="InterPro"/>
</dbReference>
<proteinExistence type="predicted"/>
<organism evidence="3 4">
    <name type="scientific">Rhamnella rubrinervis</name>
    <dbReference type="NCBI Taxonomy" id="2594499"/>
    <lineage>
        <taxon>Eukaryota</taxon>
        <taxon>Viridiplantae</taxon>
        <taxon>Streptophyta</taxon>
        <taxon>Embryophyta</taxon>
        <taxon>Tracheophyta</taxon>
        <taxon>Spermatophyta</taxon>
        <taxon>Magnoliopsida</taxon>
        <taxon>eudicotyledons</taxon>
        <taxon>Gunneridae</taxon>
        <taxon>Pentapetalae</taxon>
        <taxon>rosids</taxon>
        <taxon>fabids</taxon>
        <taxon>Rosales</taxon>
        <taxon>Rhamnaceae</taxon>
        <taxon>rhamnoid group</taxon>
        <taxon>Rhamneae</taxon>
        <taxon>Rhamnella</taxon>
    </lineage>
</organism>
<dbReference type="PANTHER" id="PTHR21262:SF12">
    <property type="entry name" value="GTP DIPHOSPHOKINASE CRSH, CHLOROPLASTIC-RELATED"/>
    <property type="match status" value="1"/>
</dbReference>
<keyword evidence="4" id="KW-1185">Reference proteome</keyword>
<name>A0A8K0MT05_9ROSA</name>
<gene>
    <name evidence="3" type="ORF">FNV43_RR01090</name>
</gene>
<keyword evidence="1" id="KW-1133">Transmembrane helix</keyword>
<dbReference type="Proteomes" id="UP000796880">
    <property type="component" value="Unassembled WGS sequence"/>
</dbReference>
<evidence type="ECO:0000313" key="3">
    <source>
        <dbReference type="EMBL" id="KAF3456440.1"/>
    </source>
</evidence>
<dbReference type="SUPFAM" id="SSF81301">
    <property type="entry name" value="Nucleotidyltransferase"/>
    <property type="match status" value="1"/>
</dbReference>
<dbReference type="AlphaFoldDB" id="A0A8K0MT05"/>
<dbReference type="InterPro" id="IPR043519">
    <property type="entry name" value="NT_sf"/>
</dbReference>
<dbReference type="Gene3D" id="3.30.460.10">
    <property type="entry name" value="Beta Polymerase, domain 2"/>
    <property type="match status" value="1"/>
</dbReference>
<keyword evidence="1" id="KW-0472">Membrane</keyword>
<feature type="transmembrane region" description="Helical" evidence="1">
    <location>
        <begin position="12"/>
        <end position="30"/>
    </location>
</feature>
<dbReference type="PANTHER" id="PTHR21262">
    <property type="entry name" value="GUANOSINE-3',5'-BIS DIPHOSPHATE 3'-PYROPHOSPHOHYDROLASE"/>
    <property type="match status" value="1"/>
</dbReference>
<evidence type="ECO:0000256" key="1">
    <source>
        <dbReference type="SAM" id="Phobius"/>
    </source>
</evidence>
<dbReference type="FunFam" id="3.30.460.10:FF:000025">
    <property type="entry name" value="probable GTP diphosphokinase CRSH, chloroplastic"/>
    <property type="match status" value="1"/>
</dbReference>
<protein>
    <recommendedName>
        <fullName evidence="2">RelA/SpoT domain-containing protein</fullName>
    </recommendedName>
</protein>
<dbReference type="EMBL" id="VOIH02000001">
    <property type="protein sequence ID" value="KAF3456440.1"/>
    <property type="molecule type" value="Genomic_DNA"/>
</dbReference>
<evidence type="ECO:0000313" key="4">
    <source>
        <dbReference type="Proteomes" id="UP000796880"/>
    </source>
</evidence>